<evidence type="ECO:0000313" key="14">
    <source>
        <dbReference type="Proteomes" id="UP000771797"/>
    </source>
</evidence>
<dbReference type="InterPro" id="IPR043142">
    <property type="entry name" value="PapC-like_C_sf"/>
</dbReference>
<dbReference type="Gene3D" id="2.60.40.2610">
    <property type="entry name" value="Outer membrane usher protein FimD, plug domain"/>
    <property type="match status" value="1"/>
</dbReference>
<evidence type="ECO:0000313" key="13">
    <source>
        <dbReference type="EMBL" id="KAF0808304.1"/>
    </source>
</evidence>
<evidence type="ECO:0000256" key="9">
    <source>
        <dbReference type="ARBA" id="ARBA00023237"/>
    </source>
</evidence>
<dbReference type="InterPro" id="IPR037224">
    <property type="entry name" value="PapC_N_sf"/>
</dbReference>
<dbReference type="EMBL" id="AQPF01000001">
    <property type="protein sequence ID" value="KAF0808304.1"/>
    <property type="molecule type" value="Genomic_DNA"/>
</dbReference>
<comment type="subcellular location">
    <subcellularLocation>
        <location evidence="1 10">Cell outer membrane</location>
        <topology evidence="1 10">Multi-pass membrane protein</topology>
    </subcellularLocation>
</comment>
<keyword evidence="4" id="KW-1134">Transmembrane beta strand</keyword>
<proteinExistence type="inferred from homology"/>
<dbReference type="Pfam" id="PF13954">
    <property type="entry name" value="PapC_N"/>
    <property type="match status" value="1"/>
</dbReference>
<organism evidence="13 14">
    <name type="scientific">Alcanivorax xiamenensis</name>
    <dbReference type="NCBI Taxonomy" id="1177156"/>
    <lineage>
        <taxon>Bacteria</taxon>
        <taxon>Pseudomonadati</taxon>
        <taxon>Pseudomonadota</taxon>
        <taxon>Gammaproteobacteria</taxon>
        <taxon>Oceanospirillales</taxon>
        <taxon>Alcanivoracaceae</taxon>
        <taxon>Alcanivorax</taxon>
    </lineage>
</organism>
<name>A0ABQ6YD77_9GAMM</name>
<evidence type="ECO:0000256" key="3">
    <source>
        <dbReference type="ARBA" id="ARBA00022448"/>
    </source>
</evidence>
<evidence type="ECO:0000256" key="5">
    <source>
        <dbReference type="ARBA" id="ARBA00022558"/>
    </source>
</evidence>
<dbReference type="Gene3D" id="2.60.40.2070">
    <property type="match status" value="1"/>
</dbReference>
<dbReference type="InterPro" id="IPR025949">
    <property type="entry name" value="PapC-like_C"/>
</dbReference>
<keyword evidence="14" id="KW-1185">Reference proteome</keyword>
<protein>
    <submittedName>
        <fullName evidence="13">Type 1 pili subunit FimD</fullName>
    </submittedName>
</protein>
<keyword evidence="6 10" id="KW-0812">Transmembrane</keyword>
<evidence type="ECO:0000256" key="10">
    <source>
        <dbReference type="RuleBase" id="RU003884"/>
    </source>
</evidence>
<feature type="domain" description="PapC-like C-terminal" evidence="11">
    <location>
        <begin position="746"/>
        <end position="806"/>
    </location>
</feature>
<evidence type="ECO:0000256" key="2">
    <source>
        <dbReference type="ARBA" id="ARBA00008064"/>
    </source>
</evidence>
<evidence type="ECO:0000256" key="4">
    <source>
        <dbReference type="ARBA" id="ARBA00022452"/>
    </source>
</evidence>
<keyword evidence="3 10" id="KW-0813">Transport</keyword>
<keyword evidence="5 10" id="KW-1029">Fimbrium biogenesis</keyword>
<dbReference type="InterPro" id="IPR042186">
    <property type="entry name" value="FimD_plug_dom"/>
</dbReference>
<dbReference type="Pfam" id="PF00577">
    <property type="entry name" value="Usher"/>
    <property type="match status" value="1"/>
</dbReference>
<dbReference type="PANTHER" id="PTHR30451:SF21">
    <property type="entry name" value="FIMBRIAL USHER DOMAIN-CONTAINING PROTEIN YDET-RELATED"/>
    <property type="match status" value="1"/>
</dbReference>
<dbReference type="InterPro" id="IPR000015">
    <property type="entry name" value="Fimb_usher"/>
</dbReference>
<dbReference type="InterPro" id="IPR025885">
    <property type="entry name" value="PapC_N"/>
</dbReference>
<dbReference type="PANTHER" id="PTHR30451">
    <property type="entry name" value="OUTER MEMBRANE USHER PROTEIN"/>
    <property type="match status" value="1"/>
</dbReference>
<dbReference type="SUPFAM" id="SSF141729">
    <property type="entry name" value="FimD N-terminal domain-like"/>
    <property type="match status" value="1"/>
</dbReference>
<dbReference type="Gene3D" id="3.10.20.410">
    <property type="match status" value="1"/>
</dbReference>
<dbReference type="RefSeq" id="WP_159659598.1">
    <property type="nucleotide sequence ID" value="NZ_AQPF01000001.1"/>
</dbReference>
<evidence type="ECO:0000256" key="7">
    <source>
        <dbReference type="ARBA" id="ARBA00022729"/>
    </source>
</evidence>
<dbReference type="Proteomes" id="UP000771797">
    <property type="component" value="Unassembled WGS sequence"/>
</dbReference>
<evidence type="ECO:0000259" key="12">
    <source>
        <dbReference type="Pfam" id="PF13954"/>
    </source>
</evidence>
<feature type="domain" description="PapC N-terminal" evidence="12">
    <location>
        <begin position="32"/>
        <end position="177"/>
    </location>
</feature>
<keyword evidence="9 10" id="KW-0998">Cell outer membrane</keyword>
<dbReference type="PROSITE" id="PS01151">
    <property type="entry name" value="FIMBRIAL_USHER"/>
    <property type="match status" value="1"/>
</dbReference>
<evidence type="ECO:0000256" key="1">
    <source>
        <dbReference type="ARBA" id="ARBA00004571"/>
    </source>
</evidence>
<comment type="similarity">
    <text evidence="2 10">Belongs to the fimbrial export usher family.</text>
</comment>
<keyword evidence="7" id="KW-0732">Signal</keyword>
<evidence type="ECO:0000259" key="11">
    <source>
        <dbReference type="Pfam" id="PF13953"/>
    </source>
</evidence>
<evidence type="ECO:0000256" key="8">
    <source>
        <dbReference type="ARBA" id="ARBA00023136"/>
    </source>
</evidence>
<comment type="caution">
    <text evidence="13">The sequence shown here is derived from an EMBL/GenBank/DDBJ whole genome shotgun (WGS) entry which is preliminary data.</text>
</comment>
<gene>
    <name evidence="13" type="ORF">A6D6_00013</name>
</gene>
<keyword evidence="8 10" id="KW-0472">Membrane</keyword>
<sequence length="826" mass="91655">MGAILFVGATTMVRAGGADRQLEQGVGEGTLEFNPHFLSLEGGQSAVSLQSLARDRKLPAGEYQVDVLVNGHPVGRMPVTFNQSEEASGLTPCLSARSAEWLGINSAYLLVRGVAPEYSGCDLLYFMEQAEAHFRPDRLVLELSIPQAALQRRAADYIDSDEWDQGITALRLDYTVNHAWNEEADGGRYRDEYGDFRLGVDWRGWHIRSSHVYQRDDRERGRWADREMYAYRALPGVRGELTLGESFTRSRINESLPYTGIQLRSDTAMLPVSQQGFSPVIRGIARGNARVVVRQNGFVIYSTYVPPGAFSIDDLPSLSNGDLDVEIQEQDGEIRRFSQPYSLVPNLVREGFWEYSLVAGRYRSDHGDEPGFVQTELSHGLPGNVTAYGSLTISENYYNGLAGVGLNLGRVGSVSADITHARTRTWNEDIWHGQSYRLLYAKGLRRGTNLQLLGYRYSSERFRTFNEAVLMQDQSVVLVPGRKQRMEATISQNLGRYGSAYVSASQESYWHNNNRQSLFSLGYNGHVGPLSFGLTVTDSRYQGAERERLYMLSLSLPLDTPVSRGYVDYRLTVDEDGNADHGIGTSGMLSEHPEWSYGIRAGHQEEQRRNNGNAQLAYAGDRIGLSVGAAFDGDSRRQYLQAQGSAVLHQAGLAFGRGVGETALLAYVPKVQGASFASGAAPVRTDSNGYALLPYAQPYRPNRLRVGLESVDYDVEVPGRSQSVVPERGAIARVVFPAHRVKRFLVSLEWPDAETLPLGAEVLNEQSDVVGMVAEHSRAMITVKSTDKGWFRVHLDDRVCRFRIALERLTAATETAVETISKQCEL</sequence>
<accession>A0ABQ6YD77</accession>
<dbReference type="Gene3D" id="2.60.40.3110">
    <property type="match status" value="1"/>
</dbReference>
<reference evidence="13 14" key="1">
    <citation type="submission" date="2012-09" db="EMBL/GenBank/DDBJ databases">
        <title>Genome Sequence of alkane-degrading Bacterium Alcanivorax sp. 6-D-6.</title>
        <authorList>
            <person name="Lai Q."/>
            <person name="Shao Z."/>
        </authorList>
    </citation>
    <scope>NUCLEOTIDE SEQUENCE [LARGE SCALE GENOMIC DNA]</scope>
    <source>
        <strain evidence="13 14">6-D-6</strain>
    </source>
</reference>
<dbReference type="InterPro" id="IPR018030">
    <property type="entry name" value="Fimbrial_membr_usher_CS"/>
</dbReference>
<dbReference type="Pfam" id="PF13953">
    <property type="entry name" value="PapC_C"/>
    <property type="match status" value="1"/>
</dbReference>
<evidence type="ECO:0000256" key="6">
    <source>
        <dbReference type="ARBA" id="ARBA00022692"/>
    </source>
</evidence>